<accession>A0ACB9WPC4</accession>
<proteinExistence type="predicted"/>
<name>A0ACB9WPC4_CHAAC</name>
<dbReference type="EMBL" id="CM043797">
    <property type="protein sequence ID" value="KAI4815039.1"/>
    <property type="molecule type" value="Genomic_DNA"/>
</dbReference>
<keyword evidence="2" id="KW-1185">Reference proteome</keyword>
<evidence type="ECO:0000313" key="2">
    <source>
        <dbReference type="Proteomes" id="UP001057452"/>
    </source>
</evidence>
<evidence type="ECO:0000313" key="1">
    <source>
        <dbReference type="EMBL" id="KAI4815039.1"/>
    </source>
</evidence>
<reference evidence="1" key="1">
    <citation type="submission" date="2022-05" db="EMBL/GenBank/DDBJ databases">
        <title>Chromosome-level genome of Chaenocephalus aceratus.</title>
        <authorList>
            <person name="Park H."/>
        </authorList>
    </citation>
    <scope>NUCLEOTIDE SEQUENCE</scope>
    <source>
        <strain evidence="1">KU_202001</strain>
    </source>
</reference>
<dbReference type="Proteomes" id="UP001057452">
    <property type="component" value="Chromosome 13"/>
</dbReference>
<sequence>MNDYSKATELDLNNSAAPASRARNEAEGRSSVIWIWLQHHHSVHQRHALWGWGSLMVTMVPGSRYVCSTHAREEDPQNDREERILAMLGIIGTILNLLVVIFVYIYTTVT</sequence>
<comment type="caution">
    <text evidence="1">The sequence shown here is derived from an EMBL/GenBank/DDBJ whole genome shotgun (WGS) entry which is preliminary data.</text>
</comment>
<organism evidence="1 2">
    <name type="scientific">Chaenocephalus aceratus</name>
    <name type="common">Blackfin icefish</name>
    <name type="synonym">Chaenichthys aceratus</name>
    <dbReference type="NCBI Taxonomy" id="36190"/>
    <lineage>
        <taxon>Eukaryota</taxon>
        <taxon>Metazoa</taxon>
        <taxon>Chordata</taxon>
        <taxon>Craniata</taxon>
        <taxon>Vertebrata</taxon>
        <taxon>Euteleostomi</taxon>
        <taxon>Actinopterygii</taxon>
        <taxon>Neopterygii</taxon>
        <taxon>Teleostei</taxon>
        <taxon>Neoteleostei</taxon>
        <taxon>Acanthomorphata</taxon>
        <taxon>Eupercaria</taxon>
        <taxon>Perciformes</taxon>
        <taxon>Notothenioidei</taxon>
        <taxon>Channichthyidae</taxon>
        <taxon>Chaenocephalus</taxon>
    </lineage>
</organism>
<protein>
    <submittedName>
        <fullName evidence="1">Uncharacterized protein</fullName>
    </submittedName>
</protein>
<gene>
    <name evidence="1" type="ORF">KUCAC02_005205</name>
</gene>